<accession>A0A9Q9DRV8</accession>
<dbReference type="GO" id="GO:0003729">
    <property type="term" value="F:mRNA binding"/>
    <property type="evidence" value="ECO:0007669"/>
    <property type="project" value="TreeGrafter"/>
</dbReference>
<dbReference type="PANTHER" id="PTHR22792">
    <property type="entry name" value="LUPUS LA PROTEIN-RELATED"/>
    <property type="match status" value="1"/>
</dbReference>
<dbReference type="InterPro" id="IPR036390">
    <property type="entry name" value="WH_DNA-bd_sf"/>
</dbReference>
<proteinExistence type="predicted"/>
<name>A0A9Q9DRV8_CURCL</name>
<dbReference type="VEuPathDB" id="FungiDB:yc1106_03378"/>
<dbReference type="CDD" id="cd08029">
    <property type="entry name" value="LA_like_fungal"/>
    <property type="match status" value="1"/>
</dbReference>
<evidence type="ECO:0000256" key="1">
    <source>
        <dbReference type="ARBA" id="ARBA00004123"/>
    </source>
</evidence>
<dbReference type="PROSITE" id="PS50961">
    <property type="entry name" value="HTH_LA"/>
    <property type="match status" value="1"/>
</dbReference>
<evidence type="ECO:0000259" key="6">
    <source>
        <dbReference type="PROSITE" id="PS50961"/>
    </source>
</evidence>
<dbReference type="InterPro" id="IPR018606">
    <property type="entry name" value="Arb1"/>
</dbReference>
<dbReference type="GO" id="GO:0006396">
    <property type="term" value="P:RNA processing"/>
    <property type="evidence" value="ECO:0007669"/>
    <property type="project" value="InterPro"/>
</dbReference>
<evidence type="ECO:0000313" key="8">
    <source>
        <dbReference type="Proteomes" id="UP001056012"/>
    </source>
</evidence>
<dbReference type="InterPro" id="IPR002344">
    <property type="entry name" value="Lupus_La"/>
</dbReference>
<dbReference type="Gene3D" id="1.10.10.10">
    <property type="entry name" value="Winged helix-like DNA-binding domain superfamily/Winged helix DNA-binding domain"/>
    <property type="match status" value="1"/>
</dbReference>
<dbReference type="InterPro" id="IPR045180">
    <property type="entry name" value="La_dom_prot"/>
</dbReference>
<dbReference type="Pfam" id="PF05383">
    <property type="entry name" value="La"/>
    <property type="match status" value="1"/>
</dbReference>
<dbReference type="EMBL" id="CP089275">
    <property type="protein sequence ID" value="USP76104.1"/>
    <property type="molecule type" value="Genomic_DNA"/>
</dbReference>
<comment type="subcellular location">
    <subcellularLocation>
        <location evidence="1">Nucleus</location>
    </subcellularLocation>
</comment>
<keyword evidence="8" id="KW-1185">Reference proteome</keyword>
<evidence type="ECO:0000256" key="3">
    <source>
        <dbReference type="ARBA" id="ARBA00023242"/>
    </source>
</evidence>
<keyword evidence="2 4" id="KW-0694">RNA-binding</keyword>
<keyword evidence="3" id="KW-0539">Nucleus</keyword>
<evidence type="ECO:0000313" key="7">
    <source>
        <dbReference type="EMBL" id="USP76104.1"/>
    </source>
</evidence>
<evidence type="ECO:0000256" key="2">
    <source>
        <dbReference type="ARBA" id="ARBA00022884"/>
    </source>
</evidence>
<reference evidence="7" key="1">
    <citation type="submission" date="2021-12" db="EMBL/GenBank/DDBJ databases">
        <title>Curvularia clavata genome.</title>
        <authorList>
            <person name="Cao Y."/>
        </authorList>
    </citation>
    <scope>NUCLEOTIDE SEQUENCE</scope>
    <source>
        <strain evidence="7">Yc1106</strain>
    </source>
</reference>
<dbReference type="PRINTS" id="PR00302">
    <property type="entry name" value="LUPUSLA"/>
</dbReference>
<protein>
    <recommendedName>
        <fullName evidence="6">HTH La-type RNA-binding domain-containing protein</fullName>
    </recommendedName>
</protein>
<sequence length="620" mass="70267">MASAATTPVDDGSQKDNTSTATHGIPHCYPEGDKGRRLVLNDGSGADDTSPANNSTVQDHPDGDEIRRQVEYYFSDENLPTDMHLLQCCGGRENLPVSINRICGFKKMRQYKPRSLVVEALRLSTFLEVSEDGKTIKRKIPLRGKCVLDPDFFDDEDIAYDPRVKKPAQFPVPLIPQNKAERNTPKPTGFEKTYAEPPLTAGEAAKEEDMYDPTKHFVERIELAIQRFKQKRRMQPKYALAFEKFVRLGGVESGPRMYQGISKQEMKDMDAEELARALATYHVPWDRADESQWVVDFQGVSKAFLSSYYPTHYGYAPSTVDDACQVLRSFFKYLQYHKVCPEHDDQLAAALQICDIAEDQLLTVDALASALAGDFSKSASLIFGGAQAGLYTVNRSWIDAWMEELKEQGMEFEDTEFSEEEARVRFGIAMAILGSEEQFKLYKSSKLEVLDKKSTLLEVVAIHLPDDDTKAAFAAQSKLYQHKLDIAPLGKLICKTWYVDRCEVYDLPKDKYPIGKPCPTDDGEEYEFWIEEGIVRNCFIGMKMDADLLILSGDLAILDRVKEVMCSFYTFLPNELLMERRPKEVRWLKKGTGLDEDEDEDDKAKEGADNDPSDDEFDDE</sequence>
<dbReference type="InterPro" id="IPR006630">
    <property type="entry name" value="La_HTH"/>
</dbReference>
<feature type="compositionally biased region" description="Acidic residues" evidence="5">
    <location>
        <begin position="609"/>
        <end position="620"/>
    </location>
</feature>
<feature type="region of interest" description="Disordered" evidence="5">
    <location>
        <begin position="177"/>
        <end position="208"/>
    </location>
</feature>
<dbReference type="OrthoDB" id="435402at2759"/>
<evidence type="ECO:0000256" key="5">
    <source>
        <dbReference type="SAM" id="MobiDB-lite"/>
    </source>
</evidence>
<dbReference type="Pfam" id="PF09692">
    <property type="entry name" value="Arb1"/>
    <property type="match status" value="1"/>
</dbReference>
<organism evidence="7 8">
    <name type="scientific">Curvularia clavata</name>
    <dbReference type="NCBI Taxonomy" id="95742"/>
    <lineage>
        <taxon>Eukaryota</taxon>
        <taxon>Fungi</taxon>
        <taxon>Dikarya</taxon>
        <taxon>Ascomycota</taxon>
        <taxon>Pezizomycotina</taxon>
        <taxon>Dothideomycetes</taxon>
        <taxon>Pleosporomycetidae</taxon>
        <taxon>Pleosporales</taxon>
        <taxon>Pleosporineae</taxon>
        <taxon>Pleosporaceae</taxon>
        <taxon>Curvularia</taxon>
    </lineage>
</organism>
<dbReference type="SMART" id="SM00715">
    <property type="entry name" value="LA"/>
    <property type="match status" value="1"/>
</dbReference>
<feature type="domain" description="HTH La-type RNA-binding" evidence="6">
    <location>
        <begin position="56"/>
        <end position="146"/>
    </location>
</feature>
<dbReference type="GO" id="GO:0031047">
    <property type="term" value="P:regulatory ncRNA-mediated gene silencing"/>
    <property type="evidence" value="ECO:0007669"/>
    <property type="project" value="InterPro"/>
</dbReference>
<dbReference type="Proteomes" id="UP001056012">
    <property type="component" value="Chromosome 2"/>
</dbReference>
<dbReference type="InterPro" id="IPR036388">
    <property type="entry name" value="WH-like_DNA-bd_sf"/>
</dbReference>
<evidence type="ECO:0000256" key="4">
    <source>
        <dbReference type="PROSITE-ProRule" id="PRU00332"/>
    </source>
</evidence>
<dbReference type="SUPFAM" id="SSF46785">
    <property type="entry name" value="Winged helix' DNA-binding domain"/>
    <property type="match status" value="1"/>
</dbReference>
<dbReference type="PANTHER" id="PTHR22792:SF140">
    <property type="entry name" value="ACHILLES, ISOFORM A"/>
    <property type="match status" value="1"/>
</dbReference>
<dbReference type="GO" id="GO:0033167">
    <property type="term" value="C:ARC complex"/>
    <property type="evidence" value="ECO:0007669"/>
    <property type="project" value="InterPro"/>
</dbReference>
<feature type="region of interest" description="Disordered" evidence="5">
    <location>
        <begin position="589"/>
        <end position="620"/>
    </location>
</feature>
<gene>
    <name evidence="7" type="ORF">yc1106_03378</name>
</gene>
<feature type="region of interest" description="Disordered" evidence="5">
    <location>
        <begin position="1"/>
        <end position="65"/>
    </location>
</feature>
<dbReference type="AlphaFoldDB" id="A0A9Q9DRV8"/>